<comment type="caution">
    <text evidence="1">The sequence shown here is derived from an EMBL/GenBank/DDBJ whole genome shotgun (WGS) entry which is preliminary data.</text>
</comment>
<proteinExistence type="predicted"/>
<gene>
    <name evidence="1" type="ORF">GHN86_17510</name>
</gene>
<name>A0A6A7YXX9_9PSED</name>
<accession>A0A6A7YXX9</accession>
<dbReference type="AlphaFoldDB" id="A0A6A7YXX9"/>
<dbReference type="RefSeq" id="WP_153387024.1">
    <property type="nucleotide sequence ID" value="NZ_WIWC01000034.1"/>
</dbReference>
<protein>
    <submittedName>
        <fullName evidence="1">Uncharacterized protein</fullName>
    </submittedName>
</protein>
<evidence type="ECO:0000313" key="1">
    <source>
        <dbReference type="EMBL" id="MQT81842.1"/>
    </source>
</evidence>
<dbReference type="EMBL" id="WIWC01000034">
    <property type="protein sequence ID" value="MQT81842.1"/>
    <property type="molecule type" value="Genomic_DNA"/>
</dbReference>
<sequence>MTLTLKEASGRLENLCQAKHLMVFEHHNGVGRVVIPVLTEHVRTDLDKGPAEQYEFFRARATHASALKADFHICHNQVSVTVCHITKSVKFGPSGQLIMGRRGIGLGPSLMAAVITWLENAAIPAYTIEPGDLSHVDAKTESERHQRNKFYMAFGLSLWAPFSSATGVDVVDGHFGAANVGALSVPERYKNRLQPWQTFEHDLRTEREQGVENRAELKDVDKWTSGKSWFGRLLLNFLKWPLRFQTRHKHPLKPWEMKPEEPRTEHLSVTQ</sequence>
<organism evidence="1">
    <name type="scientific">Pseudomonas helleri</name>
    <dbReference type="NCBI Taxonomy" id="1608996"/>
    <lineage>
        <taxon>Bacteria</taxon>
        <taxon>Pseudomonadati</taxon>
        <taxon>Pseudomonadota</taxon>
        <taxon>Gammaproteobacteria</taxon>
        <taxon>Pseudomonadales</taxon>
        <taxon>Pseudomonadaceae</taxon>
        <taxon>Pseudomonas</taxon>
    </lineage>
</organism>
<reference evidence="1" key="1">
    <citation type="submission" date="2019-10" db="EMBL/GenBank/DDBJ databases">
        <title>Evaluation of single-gene subtyping targets for Pseudomonas.</title>
        <authorList>
            <person name="Reichler S.J."/>
            <person name="Orsi R.H."/>
            <person name="Wiedmann M."/>
            <person name="Martin N.H."/>
            <person name="Murphy S.I."/>
        </authorList>
    </citation>
    <scope>NUCLEOTIDE SEQUENCE</scope>
    <source>
        <strain evidence="1">FSL R10-2339</strain>
    </source>
</reference>